<comment type="cofactor">
    <cofactor evidence="1">
        <name>Mn(2+)</name>
        <dbReference type="ChEBI" id="CHEBI:29035"/>
    </cofactor>
</comment>
<comment type="catalytic activity">
    <reaction evidence="11">
        <text>RNA(n) + ATP = RNA(n)-3'-adenine ribonucleotide + diphosphate</text>
        <dbReference type="Rhea" id="RHEA:11332"/>
        <dbReference type="Rhea" id="RHEA-COMP:14527"/>
        <dbReference type="Rhea" id="RHEA-COMP:17347"/>
        <dbReference type="ChEBI" id="CHEBI:30616"/>
        <dbReference type="ChEBI" id="CHEBI:33019"/>
        <dbReference type="ChEBI" id="CHEBI:140395"/>
        <dbReference type="ChEBI" id="CHEBI:173115"/>
        <dbReference type="EC" id="2.7.7.19"/>
    </reaction>
</comment>
<keyword evidence="9 13" id="KW-0460">Magnesium</keyword>
<keyword evidence="10 11" id="KW-0539">Nucleus</keyword>
<feature type="binding site" evidence="12">
    <location>
        <position position="225"/>
    </location>
    <ligand>
        <name>ATP</name>
        <dbReference type="ChEBI" id="CHEBI:30616"/>
    </ligand>
</feature>
<dbReference type="FunFam" id="1.10.1410.10:FF:000001">
    <property type="entry name" value="Putative poly(A) polymerase gamma"/>
    <property type="match status" value="1"/>
</dbReference>
<dbReference type="GO" id="GO:0031123">
    <property type="term" value="P:RNA 3'-end processing"/>
    <property type="evidence" value="ECO:0007669"/>
    <property type="project" value="InterPro"/>
</dbReference>
<feature type="binding site" evidence="13">
    <location>
        <position position="98"/>
    </location>
    <ligand>
        <name>Mg(2+)</name>
        <dbReference type="ChEBI" id="CHEBI:18420"/>
        <label>2</label>
        <note>catalytic</note>
    </ligand>
</feature>
<evidence type="ECO:0000313" key="18">
    <source>
        <dbReference type="EMBL" id="KAI3425876.1"/>
    </source>
</evidence>
<dbReference type="GO" id="GO:0006397">
    <property type="term" value="P:mRNA processing"/>
    <property type="evidence" value="ECO:0007669"/>
    <property type="project" value="UniProtKB-KW"/>
</dbReference>
<feature type="domain" description="Poly(A) polymerase RNA-binding" evidence="15">
    <location>
        <begin position="361"/>
        <end position="422"/>
    </location>
</feature>
<comment type="similarity">
    <text evidence="3 11">Belongs to the poly(A) polymerase family.</text>
</comment>
<evidence type="ECO:0000259" key="15">
    <source>
        <dbReference type="Pfam" id="PF04926"/>
    </source>
</evidence>
<dbReference type="InterPro" id="IPR007012">
    <property type="entry name" value="PolA_pol_cen_dom"/>
</dbReference>
<dbReference type="InterPro" id="IPR048840">
    <property type="entry name" value="PolA_pol_NTPase"/>
</dbReference>
<dbReference type="Gene3D" id="3.30.460.10">
    <property type="entry name" value="Beta Polymerase, domain 2"/>
    <property type="match status" value="1"/>
</dbReference>
<evidence type="ECO:0000256" key="14">
    <source>
        <dbReference type="SAM" id="MobiDB-lite"/>
    </source>
</evidence>
<dbReference type="GO" id="GO:0046872">
    <property type="term" value="F:metal ion binding"/>
    <property type="evidence" value="ECO:0007669"/>
    <property type="project" value="UniProtKB-KW"/>
</dbReference>
<dbReference type="GO" id="GO:1990817">
    <property type="term" value="F:poly(A) RNA polymerase activity"/>
    <property type="evidence" value="ECO:0007669"/>
    <property type="project" value="UniProtKB-UniRule"/>
</dbReference>
<dbReference type="Gene3D" id="3.30.70.590">
    <property type="entry name" value="Poly(A) polymerase predicted RNA binding domain"/>
    <property type="match status" value="1"/>
</dbReference>
<feature type="binding site" evidence="13">
    <location>
        <position position="98"/>
    </location>
    <ligand>
        <name>Mg(2+)</name>
        <dbReference type="ChEBI" id="CHEBI:18420"/>
        <label>1</label>
        <note>catalytic</note>
    </ligand>
</feature>
<evidence type="ECO:0000259" key="17">
    <source>
        <dbReference type="Pfam" id="PF20750"/>
    </source>
</evidence>
<feature type="domain" description="Poly(A) polymerase nucleotidyltransferase" evidence="17">
    <location>
        <begin position="10"/>
        <end position="202"/>
    </location>
</feature>
<evidence type="ECO:0000256" key="8">
    <source>
        <dbReference type="ARBA" id="ARBA00022840"/>
    </source>
</evidence>
<feature type="binding site" evidence="13">
    <location>
        <position position="96"/>
    </location>
    <ligand>
        <name>Mg(2+)</name>
        <dbReference type="ChEBI" id="CHEBI:18420"/>
        <label>2</label>
        <note>catalytic</note>
    </ligand>
</feature>
<dbReference type="InterPro" id="IPR007010">
    <property type="entry name" value="PolA_pol_RNA-bd_dom"/>
</dbReference>
<dbReference type="FunFam" id="3.30.460.10:FF:000002">
    <property type="entry name" value="Poly(A) polymerase alpha, putative"/>
    <property type="match status" value="1"/>
</dbReference>
<dbReference type="EC" id="2.7.7.19" evidence="11"/>
<dbReference type="Pfam" id="PF20750">
    <property type="entry name" value="PAP_NTPase"/>
    <property type="match status" value="1"/>
</dbReference>
<evidence type="ECO:0000256" key="10">
    <source>
        <dbReference type="ARBA" id="ARBA00023242"/>
    </source>
</evidence>
<accession>A0A9D4THL4</accession>
<comment type="cofactor">
    <cofactor evidence="13">
        <name>Mg(2+)</name>
        <dbReference type="ChEBI" id="CHEBI:18420"/>
    </cofactor>
    <text evidence="13">Binds 2 magnesium ions. Also active with manganese.</text>
</comment>
<feature type="binding site" evidence="13">
    <location>
        <position position="96"/>
    </location>
    <ligand>
        <name>Mg(2+)</name>
        <dbReference type="ChEBI" id="CHEBI:18420"/>
        <label>1</label>
        <note>catalytic</note>
    </ligand>
</feature>
<dbReference type="InterPro" id="IPR014492">
    <property type="entry name" value="PolyA_polymerase"/>
</dbReference>
<dbReference type="Proteomes" id="UP001055712">
    <property type="component" value="Unassembled WGS sequence"/>
</dbReference>
<evidence type="ECO:0000313" key="19">
    <source>
        <dbReference type="Proteomes" id="UP001055712"/>
    </source>
</evidence>
<evidence type="ECO:0000256" key="12">
    <source>
        <dbReference type="PIRSR" id="PIRSR018425-1"/>
    </source>
</evidence>
<dbReference type="GO" id="GO:0005634">
    <property type="term" value="C:nucleus"/>
    <property type="evidence" value="ECO:0007669"/>
    <property type="project" value="UniProtKB-SubCell"/>
</dbReference>
<feature type="domain" description="Poly(A) polymerase central" evidence="16">
    <location>
        <begin position="207"/>
        <end position="357"/>
    </location>
</feature>
<keyword evidence="5 11" id="KW-0808">Transferase</keyword>
<evidence type="ECO:0000256" key="3">
    <source>
        <dbReference type="ARBA" id="ARBA00010912"/>
    </source>
</evidence>
<evidence type="ECO:0000256" key="2">
    <source>
        <dbReference type="ARBA" id="ARBA00004123"/>
    </source>
</evidence>
<dbReference type="SUPFAM" id="SSF81301">
    <property type="entry name" value="Nucleotidyltransferase"/>
    <property type="match status" value="1"/>
</dbReference>
<reference evidence="18" key="1">
    <citation type="journal article" date="2019" name="Plant J.">
        <title>Chlorella vulgaris genome assembly and annotation reveals the molecular basis for metabolic acclimation to high light conditions.</title>
        <authorList>
            <person name="Cecchin M."/>
            <person name="Marcolungo L."/>
            <person name="Rossato M."/>
            <person name="Girolomoni L."/>
            <person name="Cosentino E."/>
            <person name="Cuine S."/>
            <person name="Li-Beisson Y."/>
            <person name="Delledonne M."/>
            <person name="Ballottari M."/>
        </authorList>
    </citation>
    <scope>NUCLEOTIDE SEQUENCE</scope>
    <source>
        <strain evidence="18">211/11P</strain>
    </source>
</reference>
<feature type="binding site" evidence="13">
    <location>
        <position position="155"/>
    </location>
    <ligand>
        <name>Mg(2+)</name>
        <dbReference type="ChEBI" id="CHEBI:18420"/>
        <label>2</label>
        <note>catalytic</note>
    </ligand>
</feature>
<feature type="binding site" evidence="12">
    <location>
        <position position="216"/>
    </location>
    <ligand>
        <name>ATP</name>
        <dbReference type="ChEBI" id="CHEBI:30616"/>
    </ligand>
</feature>
<name>A0A9D4THL4_CHLVU</name>
<evidence type="ECO:0000256" key="1">
    <source>
        <dbReference type="ARBA" id="ARBA00001936"/>
    </source>
</evidence>
<evidence type="ECO:0000259" key="16">
    <source>
        <dbReference type="Pfam" id="PF04928"/>
    </source>
</evidence>
<dbReference type="EMBL" id="SIDB01000011">
    <property type="protein sequence ID" value="KAI3425876.1"/>
    <property type="molecule type" value="Genomic_DNA"/>
</dbReference>
<dbReference type="OrthoDB" id="412748at2759"/>
<reference evidence="18" key="2">
    <citation type="submission" date="2020-11" db="EMBL/GenBank/DDBJ databases">
        <authorList>
            <person name="Cecchin M."/>
            <person name="Marcolungo L."/>
            <person name="Rossato M."/>
            <person name="Girolomoni L."/>
            <person name="Cosentino E."/>
            <person name="Cuine S."/>
            <person name="Li-Beisson Y."/>
            <person name="Delledonne M."/>
            <person name="Ballottari M."/>
        </authorList>
    </citation>
    <scope>NUCLEOTIDE SEQUENCE</scope>
    <source>
        <strain evidence="18">211/11P</strain>
        <tissue evidence="18">Whole cell</tissue>
    </source>
</reference>
<comment type="caution">
    <text evidence="18">The sequence shown here is derived from an EMBL/GenBank/DDBJ whole genome shotgun (WGS) entry which is preliminary data.</text>
</comment>
<dbReference type="PANTHER" id="PTHR10682:SF10">
    <property type="entry name" value="POLYNUCLEOTIDE ADENYLYLTRANSFERASE"/>
    <property type="match status" value="1"/>
</dbReference>
<evidence type="ECO:0000256" key="7">
    <source>
        <dbReference type="ARBA" id="ARBA00022741"/>
    </source>
</evidence>
<dbReference type="InterPro" id="IPR043519">
    <property type="entry name" value="NT_sf"/>
</dbReference>
<dbReference type="SUPFAM" id="SSF55003">
    <property type="entry name" value="PAP/Archaeal CCA-adding enzyme, C-terminal domain"/>
    <property type="match status" value="1"/>
</dbReference>
<feature type="binding site" evidence="12">
    <location>
        <begin position="234"/>
        <end position="235"/>
    </location>
    <ligand>
        <name>ATP</name>
        <dbReference type="ChEBI" id="CHEBI:30616"/>
    </ligand>
</feature>
<dbReference type="PIRSF" id="PIRSF018425">
    <property type="entry name" value="PolyA_polymerase"/>
    <property type="match status" value="1"/>
</dbReference>
<comment type="function">
    <text evidence="11">Polymerase that creates the 3'-poly(A) tail of mRNA's.</text>
</comment>
<comment type="subcellular location">
    <subcellularLocation>
        <location evidence="2 11">Nucleus</location>
    </subcellularLocation>
</comment>
<evidence type="ECO:0000256" key="9">
    <source>
        <dbReference type="ARBA" id="ARBA00022842"/>
    </source>
</evidence>
<dbReference type="Pfam" id="PF04926">
    <property type="entry name" value="PAP_RNA-bind"/>
    <property type="match status" value="1"/>
</dbReference>
<evidence type="ECO:0000256" key="13">
    <source>
        <dbReference type="PIRSR" id="PIRSR018425-2"/>
    </source>
</evidence>
<feature type="region of interest" description="Disordered" evidence="14">
    <location>
        <begin position="649"/>
        <end position="674"/>
    </location>
</feature>
<protein>
    <recommendedName>
        <fullName evidence="11">Poly(A) polymerase</fullName>
        <ecNumber evidence="11">2.7.7.19</ecNumber>
    </recommendedName>
</protein>
<dbReference type="Gene3D" id="1.10.1410.10">
    <property type="match status" value="1"/>
</dbReference>
<feature type="compositionally biased region" description="Low complexity" evidence="14">
    <location>
        <begin position="603"/>
        <end position="633"/>
    </location>
</feature>
<dbReference type="GO" id="GO:0003723">
    <property type="term" value="F:RNA binding"/>
    <property type="evidence" value="ECO:0007669"/>
    <property type="project" value="UniProtKB-UniRule"/>
</dbReference>
<evidence type="ECO:0000256" key="5">
    <source>
        <dbReference type="ARBA" id="ARBA00022679"/>
    </source>
</evidence>
<feature type="binding site" evidence="12">
    <location>
        <position position="155"/>
    </location>
    <ligand>
        <name>ATP</name>
        <dbReference type="ChEBI" id="CHEBI:30616"/>
    </ligand>
</feature>
<evidence type="ECO:0000256" key="4">
    <source>
        <dbReference type="ARBA" id="ARBA00022664"/>
    </source>
</evidence>
<dbReference type="AlphaFoldDB" id="A0A9D4THL4"/>
<feature type="region of interest" description="Disordered" evidence="14">
    <location>
        <begin position="572"/>
        <end position="633"/>
    </location>
</feature>
<gene>
    <name evidence="18" type="ORF">D9Q98_007849</name>
</gene>
<keyword evidence="8 11" id="KW-0067">ATP-binding</keyword>
<keyword evidence="7 11" id="KW-0547">Nucleotide-binding</keyword>
<keyword evidence="4 11" id="KW-0507">mRNA processing</keyword>
<dbReference type="Pfam" id="PF04928">
    <property type="entry name" value="PAP_central"/>
    <property type="match status" value="1"/>
</dbReference>
<dbReference type="CDD" id="cd05402">
    <property type="entry name" value="NT_PAP_TUTase"/>
    <property type="match status" value="1"/>
</dbReference>
<evidence type="ECO:0000256" key="11">
    <source>
        <dbReference type="PIRNR" id="PIRNR018425"/>
    </source>
</evidence>
<dbReference type="SUPFAM" id="SSF81631">
    <property type="entry name" value="PAP/OAS1 substrate-binding domain"/>
    <property type="match status" value="1"/>
</dbReference>
<feature type="binding site" evidence="12">
    <location>
        <begin position="83"/>
        <end position="85"/>
    </location>
    <ligand>
        <name>ATP</name>
        <dbReference type="ChEBI" id="CHEBI:30616"/>
    </ligand>
</feature>
<dbReference type="PANTHER" id="PTHR10682">
    <property type="entry name" value="POLY A POLYMERASE"/>
    <property type="match status" value="1"/>
</dbReference>
<dbReference type="GO" id="GO:0005524">
    <property type="term" value="F:ATP binding"/>
    <property type="evidence" value="ECO:0007669"/>
    <property type="project" value="UniProtKB-UniRule"/>
</dbReference>
<proteinExistence type="inferred from homology"/>
<sequence>MAARAKPFIEPISLSLPSPLDLKHTRDLDQYLRDQGLYESQEEAELREVVLGRLDSLVKEWIRGVAALRGHPAEDANSKIFTFGSYRLGVHGPGADIDTLCVGPSYATREEDFFGSQPHCLQAQLSALPEVDNLRAVTAAYVPVMEMKFCGISIDLLYARLSIPLVREDLDIGATHTLRHCDDQSVRSLNGCRVTDMILREVPSVQNFRTTLRALKLWAERRGVYSNVTGYLGGVNWAILVAYVCNLYPNAAPSLLVSRFFKVFCQWGWPTPIMLRPIERDATLSMPVWDPRENPRDRTHLMPIITPAYPSMNSSYNVSECTLAVMAEEFKRGDEVCGLVLAHGSGGALTDWSKLLEPLPFFEGFKHFLQVEVVAANQEDFDVWEGWVHSRMRLLIKSAGMMVDVRPWPKAFKPPASQQQQQAQQLRCFYFMGLSKKKPQVYNSYSQAMIIPQSKVDLTHPVNEFAFKVKEFEHRREGMDITVRHLLQRQLPDWLRAKADSTTAAPALAAEAPAAAAAAASASSQPAANGGVQEPAAVKPQLVGSKRPSLSAEMAELAAAVAKRQQMAAEAVAAPASGGGGTTQPPFRASSPEPSDIQMADVEQQQAEGQEAPPSTAAGAEETAAERATASEEATLAAVGDVGEWTVLHHQPAATGKEAGPQQPAKKPIAVMLS</sequence>
<keyword evidence="6 13" id="KW-0479">Metal-binding</keyword>
<organism evidence="18 19">
    <name type="scientific">Chlorella vulgaris</name>
    <name type="common">Green alga</name>
    <dbReference type="NCBI Taxonomy" id="3077"/>
    <lineage>
        <taxon>Eukaryota</taxon>
        <taxon>Viridiplantae</taxon>
        <taxon>Chlorophyta</taxon>
        <taxon>core chlorophytes</taxon>
        <taxon>Trebouxiophyceae</taxon>
        <taxon>Chlorellales</taxon>
        <taxon>Chlorellaceae</taxon>
        <taxon>Chlorella clade</taxon>
        <taxon>Chlorella</taxon>
    </lineage>
</organism>
<dbReference type="InterPro" id="IPR011068">
    <property type="entry name" value="NuclTrfase_I-like_C"/>
</dbReference>
<evidence type="ECO:0000256" key="6">
    <source>
        <dbReference type="ARBA" id="ARBA00022723"/>
    </source>
</evidence>
<feature type="binding site" evidence="12">
    <location>
        <begin position="96"/>
        <end position="98"/>
    </location>
    <ligand>
        <name>ATP</name>
        <dbReference type="ChEBI" id="CHEBI:30616"/>
    </ligand>
</feature>
<keyword evidence="19" id="KW-1185">Reference proteome</keyword>